<organism evidence="2 3">
    <name type="scientific">Coemansia javaensis</name>
    <dbReference type="NCBI Taxonomy" id="2761396"/>
    <lineage>
        <taxon>Eukaryota</taxon>
        <taxon>Fungi</taxon>
        <taxon>Fungi incertae sedis</taxon>
        <taxon>Zoopagomycota</taxon>
        <taxon>Kickxellomycotina</taxon>
        <taxon>Kickxellomycetes</taxon>
        <taxon>Kickxellales</taxon>
        <taxon>Kickxellaceae</taxon>
        <taxon>Coemansia</taxon>
    </lineage>
</organism>
<reference evidence="2" key="1">
    <citation type="submission" date="2022-07" db="EMBL/GenBank/DDBJ databases">
        <title>Phylogenomic reconstructions and comparative analyses of Kickxellomycotina fungi.</title>
        <authorList>
            <person name="Reynolds N.K."/>
            <person name="Stajich J.E."/>
            <person name="Barry K."/>
            <person name="Grigoriev I.V."/>
            <person name="Crous P."/>
            <person name="Smith M.E."/>
        </authorList>
    </citation>
    <scope>NUCLEOTIDE SEQUENCE</scope>
    <source>
        <strain evidence="2">NBRC 105414</strain>
    </source>
</reference>
<name>A0A9W8H918_9FUNG</name>
<feature type="chain" id="PRO_5040759513" evidence="1">
    <location>
        <begin position="23"/>
        <end position="186"/>
    </location>
</feature>
<evidence type="ECO:0000313" key="3">
    <source>
        <dbReference type="Proteomes" id="UP001140217"/>
    </source>
</evidence>
<evidence type="ECO:0000313" key="2">
    <source>
        <dbReference type="EMBL" id="KAJ2780432.1"/>
    </source>
</evidence>
<keyword evidence="3" id="KW-1185">Reference proteome</keyword>
<sequence length="186" mass="19876">MTMVRCWVWLGVAALLVALSAAVAPPDGEQPAMDRAFASLVKHAFGPGAAERSTLYYKTRFFTARLQSRMRYELQRGGPAAALSQDDAAQLNEMVEEMWLASRRLHQSWGCMSYDLALCDGGAAKAAKGGPAAGPGEQAALAEWEGRLGRRFTAGRALSRSDAEAIHSLAKGVQDVLLSDAAAPRP</sequence>
<accession>A0A9W8H918</accession>
<dbReference type="EMBL" id="JANBUL010000138">
    <property type="protein sequence ID" value="KAJ2780432.1"/>
    <property type="molecule type" value="Genomic_DNA"/>
</dbReference>
<keyword evidence="1" id="KW-0732">Signal</keyword>
<gene>
    <name evidence="2" type="ORF">H4R18_003451</name>
</gene>
<dbReference type="Proteomes" id="UP001140217">
    <property type="component" value="Unassembled WGS sequence"/>
</dbReference>
<proteinExistence type="predicted"/>
<dbReference type="AlphaFoldDB" id="A0A9W8H918"/>
<dbReference type="OrthoDB" id="5574378at2759"/>
<protein>
    <submittedName>
        <fullName evidence="2">Uncharacterized protein</fullName>
    </submittedName>
</protein>
<comment type="caution">
    <text evidence="2">The sequence shown here is derived from an EMBL/GenBank/DDBJ whole genome shotgun (WGS) entry which is preliminary data.</text>
</comment>
<feature type="signal peptide" evidence="1">
    <location>
        <begin position="1"/>
        <end position="22"/>
    </location>
</feature>
<evidence type="ECO:0000256" key="1">
    <source>
        <dbReference type="SAM" id="SignalP"/>
    </source>
</evidence>